<evidence type="ECO:0000313" key="1">
    <source>
        <dbReference type="EMBL" id="ATC32856.1"/>
    </source>
</evidence>
<dbReference type="Proteomes" id="UP000217311">
    <property type="component" value="Chromosome"/>
</dbReference>
<dbReference type="SUPFAM" id="SSF52540">
    <property type="entry name" value="P-loop containing nucleoside triphosphate hydrolases"/>
    <property type="match status" value="1"/>
</dbReference>
<name>A0A290MLB8_CAUVI</name>
<organism evidence="1 2">
    <name type="scientific">Caulobacter vibrioides</name>
    <name type="common">Caulobacter crescentus</name>
    <dbReference type="NCBI Taxonomy" id="155892"/>
    <lineage>
        <taxon>Bacteria</taxon>
        <taxon>Pseudomonadati</taxon>
        <taxon>Pseudomonadota</taxon>
        <taxon>Alphaproteobacteria</taxon>
        <taxon>Caulobacterales</taxon>
        <taxon>Caulobacteraceae</taxon>
        <taxon>Caulobacter</taxon>
    </lineage>
</organism>
<reference evidence="2" key="1">
    <citation type="submission" date="2017-09" db="EMBL/GenBank/DDBJ databases">
        <title>Genome evolution observed in wild isolates of Caulobacter crescentus.</title>
        <authorList>
            <person name="Ely B."/>
            <person name="Wilson K."/>
            <person name="Scott D."/>
        </authorList>
    </citation>
    <scope>NUCLEOTIDE SEQUENCE [LARGE SCALE GENOMIC DNA]</scope>
    <source>
        <strain evidence="2">CB13b1a</strain>
    </source>
</reference>
<evidence type="ECO:0008006" key="3">
    <source>
        <dbReference type="Google" id="ProtNLM"/>
    </source>
</evidence>
<gene>
    <name evidence="1" type="ORF">CA606_11240</name>
</gene>
<sequence>MRGGVADKLGNDYEAHWTLVEALRVLRGEAAEIRLEPFNEDAKGFEFRLTSASGDAWHQCKRKLVSGNWTIGALNQEGILSNFARKFAEPSTTCVFVSADPAPGLRSLVDKAGTVQSPADFEDALSEGDRTTIKALREVWNVTPDMELDWLKRLRLETVSVLSLRRELDAVCGLLFSASTDDAILALLDFLEGAITKTVTTSAFRAAIDGLGIGWKAGFDETIEGKVNDATRRYLASLPAKIGGRDIETPESMEAVSAVLDGGKKFVVLAGTAGGGKSATITRIIDAAEAKGWPVLAFRLDRFLNIQSMRDLGSAVLERDESPVGAFGNRFHQRDALIVIDQVDAISDASGRSGLIRDILFQLIAQSDLFPKVRVVLACRSFDLENDSRLKSIASSVRTTSVTLKPFDWDRDVLPVLESAGAARPSFTEGEKRNLSIPINLQLFMAIAASGVPYSGEVTGAKLFDQLLEIRAKEFRATGISWTPAMGMGLIAQSMSANQELTAPESVLSQLPGAVAALSSAGLISAVGGKVQFAHESFFDHSFSHHFLASGQTVLSLLNSDEQRLFRRTQVRQIFARLRDQGANRLYQRNLAEVMNSDSVRYLVKDAIGIWLATVDEPTDQERSLVLNWFPTEHALSKISRTVFNGQRWLPSLLRGGLIAKWLEASDEDKALGLWLLKKSAVSHSSLVSQFLRSWWGGDVERTPELLDWFATLYPDDDIGELEALYGDVIAVAPPDRLNDENWTESVDIGTWVNKKAGLGARVLGMWLRRWMAAFPDRQPFGRHIGGNDNYWLQELSEKAPRALVEQIFPVFAEALCRDLAAFADGAPIQLHLLFRGQDDGYLSLLTKALEQVAREDAVYVETLLETLPVNSQVALYLKLKAITAGGQALAHLLPTLFDREDLMSLGESGGDWMPFAEAARVAMPFLLDEDRSRLEELVLSHRPEIDWGLEYMRRREEFAASGWGRDWKPHVIYQLSISGTKERAILRTIGPEYLSQRGQSRLAELDRKFPNAPLPEAHGIRGGWVQSPISPEVAEKMSDAQWLKAMKRYATNEGHVYRADSVIGGARQLASVLRGRAKIEPERFVNLLETMPSDLNDTYAEAIVSGLRDAETTPELAARAIRLVLTKDGDEFHRTICWLVQRYSEVAADQAILSFVIDVAQHGSASDDIVRSSRSEREPRTDMRALLHLENDWESSGINGDRGSAYEALAKILWNLPDTLDIIGSFVEQQSEVERLNSVRVCMLHVVNSIGKYDGPRAVTLMKKFIEIEPLLILGGNGQHFMNWALYAYPDQFIDLIASISAMDAVPLRAIGRVLESGLAISDEGREAAFLAKFSDDDLARQAGAFRASGNLTNGSVGDRAVRWIEPLFDDVSKAVRDEASHVNWERLLSKSADRAALLRSYVNSRAFEDHPDRAMRALSDQLDEYPELALEAVRRVLNLLGEGEVDRRRRLYMATYGVGRTLVRLYRAFESDPEREAEMLDLFDLYLARDVHDMRKEIEAYERF</sequence>
<protein>
    <recommendedName>
        <fullName evidence="3">ATP-binding protein</fullName>
    </recommendedName>
</protein>
<evidence type="ECO:0000313" key="2">
    <source>
        <dbReference type="Proteomes" id="UP000217311"/>
    </source>
</evidence>
<proteinExistence type="predicted"/>
<dbReference type="InterPro" id="IPR027417">
    <property type="entry name" value="P-loop_NTPase"/>
</dbReference>
<dbReference type="RefSeq" id="WP_096052258.1">
    <property type="nucleotide sequence ID" value="NZ_CP023315.3"/>
</dbReference>
<accession>A0A290MLB8</accession>
<dbReference type="EMBL" id="CP023315">
    <property type="protein sequence ID" value="ATC32856.1"/>
    <property type="molecule type" value="Genomic_DNA"/>
</dbReference>